<dbReference type="Proteomes" id="UP000762676">
    <property type="component" value="Unassembled WGS sequence"/>
</dbReference>
<protein>
    <submittedName>
        <fullName evidence="4">Ankyrin repeat protein</fullName>
    </submittedName>
</protein>
<sequence>MDNSKLLRAICVRDINQVRQVLTSGQCTIGRGWTSAEFHPVIQCIKFGYWAGDARGCEILKILLQHGADINVQYRGKNIVIFAAELNHLDCLEFFIKFGADLGFTTQDGETALTIATRKGNADCVKFLAEHVSRETLNQTNNNGNTAVMIAAIHDRILCLRHLIQAGADLDVKDTHGHTALMSAAHVKSADAATLLLDSGACVNTVAEYGETFLEALREEEYERKYGKFKTSKLVLKALHVGLDPTLSRRDRQVLHNMVGSELCNAELRGLVMNGFPPLDLDCGGLVECYWSNYSNSSVQSILGTSSTAISPLTMAFLLARPDVAWYFIANNFFTHSDLMHLCRDNKIRQYLQKEIQYESYEIFYCKKAKQCLEILDFLCGRPHSLHTLALIAISSALSQDLLHDPSDSLKSEESWICRPSFREKVAMLEIPPSLKRELLHQTPLSGLCCNFWDHIPICDGERFTVCQCHECEGDSESDLEDD</sequence>
<dbReference type="SUPFAM" id="SSF48403">
    <property type="entry name" value="Ankyrin repeat"/>
    <property type="match status" value="1"/>
</dbReference>
<reference evidence="4 5" key="1">
    <citation type="journal article" date="2021" name="Elife">
        <title>Chloroplast acquisition without the gene transfer in kleptoplastic sea slugs, Plakobranchus ocellatus.</title>
        <authorList>
            <person name="Maeda T."/>
            <person name="Takahashi S."/>
            <person name="Yoshida T."/>
            <person name="Shimamura S."/>
            <person name="Takaki Y."/>
            <person name="Nagai Y."/>
            <person name="Toyoda A."/>
            <person name="Suzuki Y."/>
            <person name="Arimoto A."/>
            <person name="Ishii H."/>
            <person name="Satoh N."/>
            <person name="Nishiyama T."/>
            <person name="Hasebe M."/>
            <person name="Maruyama T."/>
            <person name="Minagawa J."/>
            <person name="Obokata J."/>
            <person name="Shigenobu S."/>
        </authorList>
    </citation>
    <scope>NUCLEOTIDE SEQUENCE [LARGE SCALE GENOMIC DNA]</scope>
</reference>
<dbReference type="AlphaFoldDB" id="A0AAV4J748"/>
<keyword evidence="2 3" id="KW-0040">ANK repeat</keyword>
<dbReference type="PANTHER" id="PTHR24173:SF74">
    <property type="entry name" value="ANKYRIN REPEAT DOMAIN-CONTAINING PROTEIN 16"/>
    <property type="match status" value="1"/>
</dbReference>
<dbReference type="PANTHER" id="PTHR24173">
    <property type="entry name" value="ANKYRIN REPEAT CONTAINING"/>
    <property type="match status" value="1"/>
</dbReference>
<dbReference type="Gene3D" id="1.25.40.20">
    <property type="entry name" value="Ankyrin repeat-containing domain"/>
    <property type="match status" value="2"/>
</dbReference>
<proteinExistence type="predicted"/>
<keyword evidence="1" id="KW-0677">Repeat</keyword>
<accession>A0AAV4J748</accession>
<gene>
    <name evidence="4" type="ORF">ElyMa_006832300</name>
</gene>
<evidence type="ECO:0000256" key="2">
    <source>
        <dbReference type="ARBA" id="ARBA00023043"/>
    </source>
</evidence>
<feature type="repeat" description="ANK" evidence="3">
    <location>
        <begin position="176"/>
        <end position="208"/>
    </location>
</feature>
<feature type="repeat" description="ANK" evidence="3">
    <location>
        <begin position="143"/>
        <end position="175"/>
    </location>
</feature>
<dbReference type="PROSITE" id="PS50297">
    <property type="entry name" value="ANK_REP_REGION"/>
    <property type="match status" value="1"/>
</dbReference>
<evidence type="ECO:0000256" key="3">
    <source>
        <dbReference type="PROSITE-ProRule" id="PRU00023"/>
    </source>
</evidence>
<dbReference type="Pfam" id="PF12796">
    <property type="entry name" value="Ank_2"/>
    <property type="match status" value="2"/>
</dbReference>
<dbReference type="InterPro" id="IPR036770">
    <property type="entry name" value="Ankyrin_rpt-contain_sf"/>
</dbReference>
<keyword evidence="5" id="KW-1185">Reference proteome</keyword>
<dbReference type="EMBL" id="BMAT01013669">
    <property type="protein sequence ID" value="GFS17829.1"/>
    <property type="molecule type" value="Genomic_DNA"/>
</dbReference>
<dbReference type="PROSITE" id="PS50088">
    <property type="entry name" value="ANK_REPEAT"/>
    <property type="match status" value="2"/>
</dbReference>
<evidence type="ECO:0000313" key="5">
    <source>
        <dbReference type="Proteomes" id="UP000762676"/>
    </source>
</evidence>
<dbReference type="InterPro" id="IPR002110">
    <property type="entry name" value="Ankyrin_rpt"/>
</dbReference>
<name>A0AAV4J748_9GAST</name>
<evidence type="ECO:0000313" key="4">
    <source>
        <dbReference type="EMBL" id="GFS17829.1"/>
    </source>
</evidence>
<evidence type="ECO:0000256" key="1">
    <source>
        <dbReference type="ARBA" id="ARBA00022737"/>
    </source>
</evidence>
<organism evidence="4 5">
    <name type="scientific">Elysia marginata</name>
    <dbReference type="NCBI Taxonomy" id="1093978"/>
    <lineage>
        <taxon>Eukaryota</taxon>
        <taxon>Metazoa</taxon>
        <taxon>Spiralia</taxon>
        <taxon>Lophotrochozoa</taxon>
        <taxon>Mollusca</taxon>
        <taxon>Gastropoda</taxon>
        <taxon>Heterobranchia</taxon>
        <taxon>Euthyneura</taxon>
        <taxon>Panpulmonata</taxon>
        <taxon>Sacoglossa</taxon>
        <taxon>Placobranchoidea</taxon>
        <taxon>Plakobranchidae</taxon>
        <taxon>Elysia</taxon>
    </lineage>
</organism>
<comment type="caution">
    <text evidence="4">The sequence shown here is derived from an EMBL/GenBank/DDBJ whole genome shotgun (WGS) entry which is preliminary data.</text>
</comment>
<dbReference type="SMART" id="SM00248">
    <property type="entry name" value="ANK"/>
    <property type="match status" value="5"/>
</dbReference>